<dbReference type="GO" id="GO:0016757">
    <property type="term" value="F:glycosyltransferase activity"/>
    <property type="evidence" value="ECO:0007669"/>
    <property type="project" value="InterPro"/>
</dbReference>
<feature type="domain" description="Glycosyltransferase subfamily 4-like N-terminal" evidence="2">
    <location>
        <begin position="30"/>
        <end position="171"/>
    </location>
</feature>
<evidence type="ECO:0000259" key="2">
    <source>
        <dbReference type="Pfam" id="PF13439"/>
    </source>
</evidence>
<dbReference type="GeneID" id="67180387"/>
<dbReference type="OrthoDB" id="9775208at2"/>
<dbReference type="RefSeq" id="WP_013343665.1">
    <property type="nucleotide sequence ID" value="NC_014541.1"/>
</dbReference>
<dbReference type="HOGENOM" id="CLU_009583_0_4_6"/>
<dbReference type="KEGG" id="fbl:Fbal_0145"/>
<keyword evidence="3" id="KW-0808">Transferase</keyword>
<reference evidence="3 4" key="1">
    <citation type="journal article" date="2010" name="Stand. Genomic Sci.">
        <title>Complete genome sequence of Ferrimonas balearica type strain (PAT).</title>
        <authorList>
            <person name="Nolan M."/>
            <person name="Sikorski J."/>
            <person name="Davenport K."/>
            <person name="Lucas S."/>
            <person name="Glavina Del Rio T."/>
            <person name="Tice H."/>
            <person name="Cheng J."/>
            <person name="Goodwin L."/>
            <person name="Pitluck S."/>
            <person name="Liolios K."/>
            <person name="Ivanova N."/>
            <person name="Mavromatis K."/>
            <person name="Ovchinnikova G."/>
            <person name="Pati A."/>
            <person name="Chen A."/>
            <person name="Palaniappan K."/>
            <person name="Land M."/>
            <person name="Hauser L."/>
            <person name="Chang Y."/>
            <person name="Jeffries C."/>
            <person name="Tapia R."/>
            <person name="Brettin T."/>
            <person name="Detter J."/>
            <person name="Han C."/>
            <person name="Yasawong M."/>
            <person name="Rohde M."/>
            <person name="Tindall B."/>
            <person name="Goker M."/>
            <person name="Woyke T."/>
            <person name="Bristow J."/>
            <person name="Eisen J."/>
            <person name="Markowitz V."/>
            <person name="Hugenholtz P."/>
            <person name="Kyrpides N."/>
            <person name="Klenk H."/>
            <person name="Lapidus A."/>
        </authorList>
    </citation>
    <scope>NUCLEOTIDE SEQUENCE [LARGE SCALE GENOMIC DNA]</scope>
    <source>
        <strain evidence="4">DSM 9799 / CCM 4581 / KCTC 23876 / PAT</strain>
    </source>
</reference>
<protein>
    <submittedName>
        <fullName evidence="3">Glycosyl transferase group 1</fullName>
    </submittedName>
</protein>
<accession>E1SW59</accession>
<name>E1SW59_FERBD</name>
<dbReference type="AlphaFoldDB" id="E1SW59"/>
<organism evidence="3 4">
    <name type="scientific">Ferrimonas balearica (strain DSM 9799 / CCM 4581 / KCTC 23876 / PAT)</name>
    <dbReference type="NCBI Taxonomy" id="550540"/>
    <lineage>
        <taxon>Bacteria</taxon>
        <taxon>Pseudomonadati</taxon>
        <taxon>Pseudomonadota</taxon>
        <taxon>Gammaproteobacteria</taxon>
        <taxon>Alteromonadales</taxon>
        <taxon>Ferrimonadaceae</taxon>
        <taxon>Ferrimonas</taxon>
    </lineage>
</organism>
<dbReference type="Pfam" id="PF13439">
    <property type="entry name" value="Glyco_transf_4"/>
    <property type="match status" value="1"/>
</dbReference>
<dbReference type="Gene3D" id="3.40.50.2000">
    <property type="entry name" value="Glycogen Phosphorylase B"/>
    <property type="match status" value="2"/>
</dbReference>
<sequence length="369" mass="40445">MTPVRVLVIEREYRSNINPIRPEAAQIAALHQTGQVRVTVMCNPGSILEDYYRERGIEVIPQPLERKLSLSAIRHIRRVIRSHRIQLLHLFSNTPVSNGATAAIGLPVKVIAYRGQTGNIRRFDPSSYLSMLHPRIDKIICVAKAVEQDLARHVRQPEKRLATVYKGHDPSWYQNPPADLSALNLPEGAFTVSLVANLRPRKGLQVLMDATHIWPAGHNIHLLLVGAEPDNPKIQQMIANSGCPNQIHPLGWRNDAPEVAAASDLTVLPTLKREGLCRAVLEANSYGTPAVMSDTGGNAELVADGETGLIVPPGDARALAEAIYRLYQDPALTARFGAAAKQRIIDKFNVEQGVEATLAIYKALAAELA</sequence>
<dbReference type="GO" id="GO:1901135">
    <property type="term" value="P:carbohydrate derivative metabolic process"/>
    <property type="evidence" value="ECO:0007669"/>
    <property type="project" value="UniProtKB-ARBA"/>
</dbReference>
<dbReference type="eggNOG" id="COG0438">
    <property type="taxonomic scope" value="Bacteria"/>
</dbReference>
<feature type="domain" description="Glycosyl transferase family 1" evidence="1">
    <location>
        <begin position="182"/>
        <end position="343"/>
    </location>
</feature>
<dbReference type="Pfam" id="PF00534">
    <property type="entry name" value="Glycos_transf_1"/>
    <property type="match status" value="1"/>
</dbReference>
<dbReference type="Proteomes" id="UP000006683">
    <property type="component" value="Chromosome"/>
</dbReference>
<dbReference type="InterPro" id="IPR001296">
    <property type="entry name" value="Glyco_trans_1"/>
</dbReference>
<evidence type="ECO:0000259" key="1">
    <source>
        <dbReference type="Pfam" id="PF00534"/>
    </source>
</evidence>
<evidence type="ECO:0000313" key="4">
    <source>
        <dbReference type="Proteomes" id="UP000006683"/>
    </source>
</evidence>
<dbReference type="SUPFAM" id="SSF53756">
    <property type="entry name" value="UDP-Glycosyltransferase/glycogen phosphorylase"/>
    <property type="match status" value="1"/>
</dbReference>
<gene>
    <name evidence="3" type="ordered locus">Fbal_0145</name>
</gene>
<dbReference type="InterPro" id="IPR028098">
    <property type="entry name" value="Glyco_trans_4-like_N"/>
</dbReference>
<proteinExistence type="predicted"/>
<dbReference type="PANTHER" id="PTHR12526:SF636">
    <property type="entry name" value="BLL3647 PROTEIN"/>
    <property type="match status" value="1"/>
</dbReference>
<dbReference type="CAZy" id="GT4">
    <property type="family name" value="Glycosyltransferase Family 4"/>
</dbReference>
<evidence type="ECO:0000313" key="3">
    <source>
        <dbReference type="EMBL" id="ADN74359.1"/>
    </source>
</evidence>
<dbReference type="PANTHER" id="PTHR12526">
    <property type="entry name" value="GLYCOSYLTRANSFERASE"/>
    <property type="match status" value="1"/>
</dbReference>
<keyword evidence="4" id="KW-1185">Reference proteome</keyword>
<dbReference type="STRING" id="550540.Fbal_0145"/>
<dbReference type="EMBL" id="CP002209">
    <property type="protein sequence ID" value="ADN74359.1"/>
    <property type="molecule type" value="Genomic_DNA"/>
</dbReference>